<dbReference type="SUPFAM" id="SSF51120">
    <property type="entry name" value="beta-Roll"/>
    <property type="match status" value="1"/>
</dbReference>
<keyword evidence="3" id="KW-0378">Hydrolase</keyword>
<dbReference type="Gene3D" id="2.60.40.1200">
    <property type="match status" value="1"/>
</dbReference>
<dbReference type="InterPro" id="IPR050557">
    <property type="entry name" value="RTX_toxin/Mannuronan_C5-epim"/>
</dbReference>
<evidence type="ECO:0000256" key="1">
    <source>
        <dbReference type="ARBA" id="ARBA00004613"/>
    </source>
</evidence>
<dbReference type="InterPro" id="IPR001343">
    <property type="entry name" value="Hemolysn_Ca-bd"/>
</dbReference>
<comment type="subcellular location">
    <subcellularLocation>
        <location evidence="1">Secreted</location>
    </subcellularLocation>
</comment>
<protein>
    <submittedName>
        <fullName evidence="3">Serralysin</fullName>
        <ecNumber evidence="3">3.4.24.40</ecNumber>
    </submittedName>
</protein>
<dbReference type="Pfam" id="PF00353">
    <property type="entry name" value="HemolysinCabind"/>
    <property type="match status" value="1"/>
</dbReference>
<dbReference type="EMBL" id="LR134313">
    <property type="protein sequence ID" value="VEE99001.1"/>
    <property type="molecule type" value="Genomic_DNA"/>
</dbReference>
<dbReference type="GO" id="GO:0016787">
    <property type="term" value="F:hydrolase activity"/>
    <property type="evidence" value="ECO:0007669"/>
    <property type="project" value="UniProtKB-KW"/>
</dbReference>
<dbReference type="Proteomes" id="UP000279284">
    <property type="component" value="Chromosome"/>
</dbReference>
<name>A0A1X3CYP7_9NEIS</name>
<gene>
    <name evidence="3" type="ORF">NCTC10296_00119</name>
</gene>
<dbReference type="Gene3D" id="2.150.10.10">
    <property type="entry name" value="Serralysin-like metalloprotease, C-terminal"/>
    <property type="match status" value="1"/>
</dbReference>
<dbReference type="PRINTS" id="PR00313">
    <property type="entry name" value="CABNDNGRPT"/>
</dbReference>
<proteinExistence type="predicted"/>
<dbReference type="GO" id="GO:0005576">
    <property type="term" value="C:extracellular region"/>
    <property type="evidence" value="ECO:0007669"/>
    <property type="project" value="UniProtKB-SubCell"/>
</dbReference>
<organism evidence="3 4">
    <name type="scientific">Neisseria canis</name>
    <dbReference type="NCBI Taxonomy" id="493"/>
    <lineage>
        <taxon>Bacteria</taxon>
        <taxon>Pseudomonadati</taxon>
        <taxon>Pseudomonadota</taxon>
        <taxon>Betaproteobacteria</taxon>
        <taxon>Neisseriales</taxon>
        <taxon>Neisseriaceae</taxon>
        <taxon>Neisseria</taxon>
    </lineage>
</organism>
<evidence type="ECO:0000256" key="2">
    <source>
        <dbReference type="ARBA" id="ARBA00022525"/>
    </source>
</evidence>
<evidence type="ECO:0000313" key="3">
    <source>
        <dbReference type="EMBL" id="VEE99001.1"/>
    </source>
</evidence>
<evidence type="ECO:0000313" key="4">
    <source>
        <dbReference type="Proteomes" id="UP000279284"/>
    </source>
</evidence>
<dbReference type="KEGG" id="nci:NCTC10296_00119"/>
<sequence length="589" mass="62412">MRENQTILAAGNQAANAAVSRFTDGDEAVQATSNKLVGYVLGNTGNADEPAKVESYSINGMTYKAGETAAIFGIGTFKLNANGMYDFSVEGQRVDAVKMPVVRYTVKSGGQTDQSELTITLDKQVKAEVYPEANVKANVSVDLNTTGVLNDGESSGNVLHNYEGSDKPYIAGFRVGNAYYASGQTVEVDNFGEVTVNRDGSYTIKADDLKEGAKIPVIAFTVSNGYAASSSNLVLREPSDKESILIDKDELYADIRGNVLDNASSTLGGKPFGSLGVTSFKESGMGHKPGDKIQFDGGTLQLKANGDYEFVSNGAYTVYETPEVTYTVSNGQQTDKSTLRVSYDWGHFEGDFGIFVEDKGKILAGDNRVSGSAKLVGGIDDSDLLLGDAFNGAAGNDTIIAGTRASSSSSDILVGDRLNIDHLSWQSDGTTVKGSSYDNAVAGIRDYLKANGISSSDEEVIRFVRENYKDLVDTNPQGGDDKLVGSHNNDILIGGAGNDTLTGNAGKDVFVFSANSNSGKDVITDFTRGYDKIVFTDLNDASKLNWNASTGVLSFTGVKDGHTYQNSITVQNASADLELEELVANAGIV</sequence>
<dbReference type="EC" id="3.4.24.40" evidence="3"/>
<dbReference type="GO" id="GO:0005509">
    <property type="term" value="F:calcium ion binding"/>
    <property type="evidence" value="ECO:0007669"/>
    <property type="project" value="InterPro"/>
</dbReference>
<dbReference type="OrthoDB" id="223957at2"/>
<accession>A0A1X3CYP7</accession>
<dbReference type="STRING" id="493.BWD07_05445"/>
<reference evidence="3 4" key="1">
    <citation type="submission" date="2018-12" db="EMBL/GenBank/DDBJ databases">
        <authorList>
            <consortium name="Pathogen Informatics"/>
        </authorList>
    </citation>
    <scope>NUCLEOTIDE SEQUENCE [LARGE SCALE GENOMIC DNA]</scope>
    <source>
        <strain evidence="3 4">NCTC10296</strain>
    </source>
</reference>
<dbReference type="RefSeq" id="WP_158087827.1">
    <property type="nucleotide sequence ID" value="NZ_CAUJPY010000016.1"/>
</dbReference>
<keyword evidence="4" id="KW-1185">Reference proteome</keyword>
<dbReference type="PANTHER" id="PTHR38340:SF1">
    <property type="entry name" value="S-LAYER PROTEIN"/>
    <property type="match status" value="1"/>
</dbReference>
<dbReference type="PANTHER" id="PTHR38340">
    <property type="entry name" value="S-LAYER PROTEIN"/>
    <property type="match status" value="1"/>
</dbReference>
<keyword evidence="2" id="KW-0964">Secreted</keyword>
<dbReference type="InterPro" id="IPR011049">
    <property type="entry name" value="Serralysin-like_metalloprot_C"/>
</dbReference>
<dbReference type="AlphaFoldDB" id="A0A1X3CYP7"/>